<sequence>MTSDNTAWVTLVTNDGYAVGALVLAHSLRNVGTTHKLHVLYTSGVSFNLRNKLEEVFDNSTEVNVLDSGDEANLALIGRPDLGVTFTKLHCWRLTQYNKCVFLDADTFVVKNCDELFERPEFSAAPDIGWPDIFNTGVFVYVPSLETYNNLLQFAVTHGSFDGGDQGLLNAYFSGWREWDASHRLPFTYNVTTSAIFAYAAAVKRFAPQVKIVHFLGKQKPWLVHYESGEGLTYLSDYHREWRDLYSRMVKGHLPDTSEVSQIKPDFPHSISDVMTFSSRLPELTATVRKETSRLEAWEAGTPDYLGADSFDNIKKAMEESLLKHFELSREYAEKLLSDFESCFRINLEYQLWKNCFYSPIEVLRKRSEDGGPHAGLFKGFLNELIELAITFYEGLLKDYEVKFSVDFSKFYQPYASSLCLDKCDECVVIDGELPVVDSMFLRSAQRLIICFGDLYRYKALSTHKEARTYSSAKSLYWQAHLLEPLNGHPFNQLAVVACYEKKWIDVLFYYIRALSVLLPFKSARESLELALNSLRQPANAYEKWVFELIENENRNIQAATNNYESGPYSDILNKENKFNNVCREIWFHPSNEFLVEESLKKHQPIRSTIEGTLTQLFVGENGNNIQKKAICHLLHCAGVLISTIGLDQFKQSYELILSELLALVDNDDTVLTPAYLLKIIVLYTFPIHSPRPDASQVLFVNQRCAAFELVSSSLKFLLEIFYKDIDKVGLFILTGQLSEKVFLYCYVKSIFYFKFSCIIPSICFLVFWLYCIDKCLILDDVLKHYRIFELLVLIGNRLNLLRQRRSLCDLRMFSEVKDPNKDFLRIQLPEFMLLTPYFDILSKSSVQFFIDVNSLDVEITDKDHKWIAVQARFALILRLCEYLSEGEYFPIKFDVRNITDGPFRLLPRHKVEGNQKLLTNEMLDEKLVGTNSESGSNDLNDGSNKITSNEDSSLSTSDEYELKTQLLSEEISPIHHHVVEVRPRYLVCDTNTLIDYPDEIKFFVSLKISVFLVPTIVIDELSSLVKGIPISKPTLLPREILNPEGSHSAFVMSQASKAVDWLREAAENKVFCIKNQFD</sequence>
<organism evidence="1 2">
    <name type="scientific">Meloidogyne enterolobii</name>
    <name type="common">Root-knot nematode worm</name>
    <name type="synonym">Meloidogyne mayaguensis</name>
    <dbReference type="NCBI Taxonomy" id="390850"/>
    <lineage>
        <taxon>Eukaryota</taxon>
        <taxon>Metazoa</taxon>
        <taxon>Ecdysozoa</taxon>
        <taxon>Nematoda</taxon>
        <taxon>Chromadorea</taxon>
        <taxon>Rhabditida</taxon>
        <taxon>Tylenchina</taxon>
        <taxon>Tylenchomorpha</taxon>
        <taxon>Tylenchoidea</taxon>
        <taxon>Meloidogynidae</taxon>
        <taxon>Meloidogyninae</taxon>
        <taxon>Meloidogyne</taxon>
    </lineage>
</organism>
<evidence type="ECO:0000313" key="1">
    <source>
        <dbReference type="EMBL" id="CAK5122883.1"/>
    </source>
</evidence>
<evidence type="ECO:0000313" key="2">
    <source>
        <dbReference type="Proteomes" id="UP001497535"/>
    </source>
</evidence>
<gene>
    <name evidence="1" type="ORF">MENTE1834_LOCUS47357</name>
</gene>
<accession>A0ACB1B5F4</accession>
<dbReference type="Proteomes" id="UP001497535">
    <property type="component" value="Unassembled WGS sequence"/>
</dbReference>
<comment type="caution">
    <text evidence="1">The sequence shown here is derived from an EMBL/GenBank/DDBJ whole genome shotgun (WGS) entry which is preliminary data.</text>
</comment>
<proteinExistence type="predicted"/>
<protein>
    <submittedName>
        <fullName evidence="1">Uncharacterized protein</fullName>
    </submittedName>
</protein>
<keyword evidence="2" id="KW-1185">Reference proteome</keyword>
<reference evidence="1" key="1">
    <citation type="submission" date="2023-11" db="EMBL/GenBank/DDBJ databases">
        <authorList>
            <person name="Poullet M."/>
        </authorList>
    </citation>
    <scope>NUCLEOTIDE SEQUENCE</scope>
    <source>
        <strain evidence="1">E1834</strain>
    </source>
</reference>
<name>A0ACB1B5F4_MELEN</name>
<dbReference type="EMBL" id="CAVMJV010000190">
    <property type="protein sequence ID" value="CAK5122883.1"/>
    <property type="molecule type" value="Genomic_DNA"/>
</dbReference>